<dbReference type="OrthoDB" id="9780929at2"/>
<accession>A0A1A9FUA7</accession>
<organism evidence="1 2">
    <name type="scientific">Brucella pseudogrignonensis</name>
    <dbReference type="NCBI Taxonomy" id="419475"/>
    <lineage>
        <taxon>Bacteria</taxon>
        <taxon>Pseudomonadati</taxon>
        <taxon>Pseudomonadota</taxon>
        <taxon>Alphaproteobacteria</taxon>
        <taxon>Hyphomicrobiales</taxon>
        <taxon>Brucellaceae</taxon>
        <taxon>Brucella/Ochrobactrum group</taxon>
        <taxon>Brucella</taxon>
    </lineage>
</organism>
<reference evidence="1 2" key="1">
    <citation type="submission" date="2017-07" db="EMBL/GenBank/DDBJ databases">
        <title>Phylogenetic study on the rhizospheric bacterium Ochrobactrum sp. A44.</title>
        <authorList>
            <person name="Krzyzanowska D.M."/>
            <person name="Ossowicki A."/>
            <person name="Rajewska M."/>
            <person name="Maciag T."/>
            <person name="Kaczynski Z."/>
            <person name="Czerwicka M."/>
            <person name="Jafra S."/>
        </authorList>
    </citation>
    <scope>NUCLEOTIDE SEQUENCE [LARGE SCALE GENOMIC DNA]</scope>
    <source>
        <strain evidence="1 2">CCUG 30717</strain>
    </source>
</reference>
<evidence type="ECO:0008006" key="3">
    <source>
        <dbReference type="Google" id="ProtNLM"/>
    </source>
</evidence>
<comment type="caution">
    <text evidence="1">The sequence shown here is derived from an EMBL/GenBank/DDBJ whole genome shotgun (WGS) entry which is preliminary data.</text>
</comment>
<evidence type="ECO:0000313" key="1">
    <source>
        <dbReference type="EMBL" id="OYR23738.1"/>
    </source>
</evidence>
<dbReference type="InterPro" id="IPR014942">
    <property type="entry name" value="AbiEii"/>
</dbReference>
<name>A0A1A9FUA7_9HYPH</name>
<evidence type="ECO:0000313" key="2">
    <source>
        <dbReference type="Proteomes" id="UP000216188"/>
    </source>
</evidence>
<dbReference type="KEGG" id="ops:A8A54_18805"/>
<proteinExistence type="predicted"/>
<keyword evidence="2" id="KW-1185">Reference proteome</keyword>
<gene>
    <name evidence="1" type="ORF">CEV34_3340</name>
</gene>
<dbReference type="EMBL" id="NNRM01000038">
    <property type="protein sequence ID" value="OYR23738.1"/>
    <property type="molecule type" value="Genomic_DNA"/>
</dbReference>
<dbReference type="STRING" id="419475.A8A54_18805"/>
<dbReference type="AlphaFoldDB" id="A0A1A9FUA7"/>
<dbReference type="Gene3D" id="3.10.450.620">
    <property type="entry name" value="JHP933, nucleotidyltransferase-like core domain"/>
    <property type="match status" value="1"/>
</dbReference>
<dbReference type="Proteomes" id="UP000216188">
    <property type="component" value="Unassembled WGS sequence"/>
</dbReference>
<dbReference type="Pfam" id="PF08843">
    <property type="entry name" value="AbiEii"/>
    <property type="match status" value="1"/>
</dbReference>
<sequence length="312" mass="35989">MGDYLHRHPEFADLLRIVGEEMGILPALVEKDYWIMHCLFGLKLAGYSFELKGGTSLSKGFGIIDRFSEDIDLRINPPEGMAVAVGRNQDKPKQIESRQNFYDRLAEEISIDGIISVERDHVFDDEKFRSGGIRLHYPTATSDETDLKEGVLLELGFDDVTPNRPVDISSWAYEFAFDKVDIADNRALGIVCYHPGYTLVEKLQTISTKFRKQRETGEFPANFLRHYYDVYALLGNTEVLEFLGSDSYFAHKKKRFRSEERDLTVNPAFNVTDEAVSAEYQAAYRSTRSLYYRERPTFEKIIERIREFATKL</sequence>
<protein>
    <recommendedName>
        <fullName evidence="3">Nucleotidyl transferase AbiEii/AbiGii toxin family protein</fullName>
    </recommendedName>
</protein>
<dbReference type="RefSeq" id="WP_007880511.1">
    <property type="nucleotide sequence ID" value="NZ_CP015776.1"/>
</dbReference>